<dbReference type="OrthoDB" id="9835751at2759"/>
<evidence type="ECO:0000313" key="4">
    <source>
        <dbReference type="Proteomes" id="UP000001811"/>
    </source>
</evidence>
<dbReference type="Bgee" id="ENSOCUG00000026204">
    <property type="expression patterns" value="Expressed in blood and 16 other cell types or tissues"/>
</dbReference>
<dbReference type="HOGENOM" id="CLU_116346_0_0_1"/>
<dbReference type="Gene3D" id="2.60.200.20">
    <property type="match status" value="1"/>
</dbReference>
<dbReference type="InterPro" id="IPR000253">
    <property type="entry name" value="FHA_dom"/>
</dbReference>
<sequence>MDRAETQEEVTLLGGNPGWDFSTSQWGTQRGCTSVRRSLSLLFPSNKAEGCANTSRSGTEVLRASLIPVRGPRLPPRAPSAEREADVPPRFSSMERPLTVLRVSLYHPSLGPHTSASVPPQLQHDTSPLLVGRGRDAHLQLQLPHLSRRHLSLEPYLEKGGTLLVFCLKVLSRRGRVWVNGLTLRFLEQVPLSPVSWVSFSGVQMLLHVEGGPSLEAFTCCFSLSPSPLVCRPKAEESDEWESTHQEQPAPGPGATGHLHFPHGPSQPCPGGGAQLQPWREPLDAALC</sequence>
<proteinExistence type="predicted"/>
<dbReference type="InterPro" id="IPR008984">
    <property type="entry name" value="SMAD_FHA_dom_sf"/>
</dbReference>
<dbReference type="PaxDb" id="9986-ENSOCUP00000018921"/>
<dbReference type="CTD" id="497189"/>
<gene>
    <name evidence="3" type="primary">TIFAB</name>
</gene>
<evidence type="ECO:0000256" key="1">
    <source>
        <dbReference type="SAM" id="MobiDB-lite"/>
    </source>
</evidence>
<keyword evidence="4" id="KW-1185">Reference proteome</keyword>
<dbReference type="PANTHER" id="PTHR31266:SF3">
    <property type="entry name" value="TRAF-INTERACTING PROTEIN WITH FHA DOMAIN-CONTAINING PROTEIN B"/>
    <property type="match status" value="1"/>
</dbReference>
<dbReference type="SMR" id="G1TPI6"/>
<dbReference type="InterPro" id="IPR033621">
    <property type="entry name" value="TIFA"/>
</dbReference>
<dbReference type="Proteomes" id="UP000001811">
    <property type="component" value="Chromosome 3"/>
</dbReference>
<dbReference type="InParanoid" id="G1TPI6"/>
<dbReference type="AlphaFoldDB" id="G1TPI6"/>
<dbReference type="PANTHER" id="PTHR31266">
    <property type="entry name" value="TRAF-INTERACTING PROTEIN WITH FHA DOMAIN-CONTAINING PROTEIN A FAMILY MEMBER"/>
    <property type="match status" value="1"/>
</dbReference>
<organism evidence="3 4">
    <name type="scientific">Oryctolagus cuniculus</name>
    <name type="common">Rabbit</name>
    <dbReference type="NCBI Taxonomy" id="9986"/>
    <lineage>
        <taxon>Eukaryota</taxon>
        <taxon>Metazoa</taxon>
        <taxon>Chordata</taxon>
        <taxon>Craniata</taxon>
        <taxon>Vertebrata</taxon>
        <taxon>Euteleostomi</taxon>
        <taxon>Mammalia</taxon>
        <taxon>Eutheria</taxon>
        <taxon>Euarchontoglires</taxon>
        <taxon>Glires</taxon>
        <taxon>Lagomorpha</taxon>
        <taxon>Leporidae</taxon>
        <taxon>Oryctolagus</taxon>
    </lineage>
</organism>
<dbReference type="SUPFAM" id="SSF49879">
    <property type="entry name" value="SMAD/FHA domain"/>
    <property type="match status" value="1"/>
</dbReference>
<accession>G1TPI6</accession>
<dbReference type="FunCoup" id="G1TPI6">
    <property type="interactions" value="6"/>
</dbReference>
<reference evidence="3 4" key="1">
    <citation type="journal article" date="2011" name="Nature">
        <title>A high-resolution map of human evolutionary constraint using 29 mammals.</title>
        <authorList>
            <person name="Lindblad-Toh K."/>
            <person name="Garber M."/>
            <person name="Zuk O."/>
            <person name="Lin M.F."/>
            <person name="Parker B.J."/>
            <person name="Washietl S."/>
            <person name="Kheradpour P."/>
            <person name="Ernst J."/>
            <person name="Jordan G."/>
            <person name="Mauceli E."/>
            <person name="Ward L.D."/>
            <person name="Lowe C.B."/>
            <person name="Holloway A.K."/>
            <person name="Clamp M."/>
            <person name="Gnerre S."/>
            <person name="Alfoldi J."/>
            <person name="Beal K."/>
            <person name="Chang J."/>
            <person name="Clawson H."/>
            <person name="Cuff J."/>
            <person name="Di Palma F."/>
            <person name="Fitzgerald S."/>
            <person name="Flicek P."/>
            <person name="Guttman M."/>
            <person name="Hubisz M.J."/>
            <person name="Jaffe D.B."/>
            <person name="Jungreis I."/>
            <person name="Kent W.J."/>
            <person name="Kostka D."/>
            <person name="Lara M."/>
            <person name="Martins A.L."/>
            <person name="Massingham T."/>
            <person name="Moltke I."/>
            <person name="Raney B.J."/>
            <person name="Rasmussen M.D."/>
            <person name="Robinson J."/>
            <person name="Stark A."/>
            <person name="Vilella A.J."/>
            <person name="Wen J."/>
            <person name="Xie X."/>
            <person name="Zody M.C."/>
            <person name="Baldwin J."/>
            <person name="Bloom T."/>
            <person name="Chin C.W."/>
            <person name="Heiman D."/>
            <person name="Nicol R."/>
            <person name="Nusbaum C."/>
            <person name="Young S."/>
            <person name="Wilkinson J."/>
            <person name="Worley K.C."/>
            <person name="Kovar C.L."/>
            <person name="Muzny D.M."/>
            <person name="Gibbs R.A."/>
            <person name="Cree A."/>
            <person name="Dihn H.H."/>
            <person name="Fowler G."/>
            <person name="Jhangiani S."/>
            <person name="Joshi V."/>
            <person name="Lee S."/>
            <person name="Lewis L.R."/>
            <person name="Nazareth L.V."/>
            <person name="Okwuonu G."/>
            <person name="Santibanez J."/>
            <person name="Warren W.C."/>
            <person name="Mardis E.R."/>
            <person name="Weinstock G.M."/>
            <person name="Wilson R.K."/>
            <person name="Delehaunty K."/>
            <person name="Dooling D."/>
            <person name="Fronik C."/>
            <person name="Fulton L."/>
            <person name="Fulton B."/>
            <person name="Graves T."/>
            <person name="Minx P."/>
            <person name="Sodergren E."/>
            <person name="Birney E."/>
            <person name="Margulies E.H."/>
            <person name="Herrero J."/>
            <person name="Green E.D."/>
            <person name="Haussler D."/>
            <person name="Siepel A."/>
            <person name="Goldman N."/>
            <person name="Pollard K.S."/>
            <person name="Pedersen J.S."/>
            <person name="Lander E.S."/>
            <person name="Kellis M."/>
        </authorList>
    </citation>
    <scope>NUCLEOTIDE SEQUENCE [LARGE SCALE GENOMIC DNA]</scope>
    <source>
        <strain evidence="3 4">Thorbecke inbred</strain>
    </source>
</reference>
<dbReference type="GeneTree" id="ENSGT00940000154589"/>
<feature type="region of interest" description="Disordered" evidence="1">
    <location>
        <begin position="235"/>
        <end position="276"/>
    </location>
</feature>
<reference evidence="3" key="3">
    <citation type="submission" date="2025-09" db="UniProtKB">
        <authorList>
            <consortium name="Ensembl"/>
        </authorList>
    </citation>
    <scope>IDENTIFICATION</scope>
    <source>
        <strain evidence="3">Thorbecke</strain>
    </source>
</reference>
<dbReference type="GO" id="GO:0043123">
    <property type="term" value="P:positive regulation of canonical NF-kappaB signal transduction"/>
    <property type="evidence" value="ECO:0007669"/>
    <property type="project" value="InterPro"/>
</dbReference>
<dbReference type="STRING" id="9986.ENSOCUP00000018921"/>
<evidence type="ECO:0000259" key="2">
    <source>
        <dbReference type="Pfam" id="PF00498"/>
    </source>
</evidence>
<name>G1TPI6_RABIT</name>
<evidence type="ECO:0000313" key="3">
    <source>
        <dbReference type="Ensembl" id="ENSOCUP00000018921.2"/>
    </source>
</evidence>
<dbReference type="Ensembl" id="ENSOCUT00000030706.2">
    <property type="protein sequence ID" value="ENSOCUP00000018921.2"/>
    <property type="gene ID" value="ENSOCUG00000026204.2"/>
</dbReference>
<feature type="domain" description="FHA" evidence="2">
    <location>
        <begin position="130"/>
        <end position="194"/>
    </location>
</feature>
<dbReference type="Pfam" id="PF00498">
    <property type="entry name" value="FHA"/>
    <property type="match status" value="1"/>
</dbReference>
<protein>
    <recommendedName>
        <fullName evidence="2">FHA domain-containing protein</fullName>
    </recommendedName>
</protein>
<dbReference type="EMBL" id="AAGW02027844">
    <property type="status" value="NOT_ANNOTATED_CDS"/>
    <property type="molecule type" value="Genomic_DNA"/>
</dbReference>
<dbReference type="GeneID" id="100340310"/>
<reference evidence="3" key="2">
    <citation type="submission" date="2025-08" db="UniProtKB">
        <authorList>
            <consortium name="Ensembl"/>
        </authorList>
    </citation>
    <scope>IDENTIFICATION</scope>
    <source>
        <strain evidence="3">Thorbecke</strain>
    </source>
</reference>
<dbReference type="eggNOG" id="ENOG502SPI3">
    <property type="taxonomic scope" value="Eukaryota"/>
</dbReference>